<feature type="non-terminal residue" evidence="1">
    <location>
        <position position="1"/>
    </location>
</feature>
<reference evidence="1" key="1">
    <citation type="submission" date="2023-05" db="EMBL/GenBank/DDBJ databases">
        <title>Cataloging the Phylogenetic Diversity of Human Bladder Bacteria.</title>
        <authorList>
            <person name="Du J."/>
        </authorList>
    </citation>
    <scope>NUCLEOTIDE SEQUENCE</scope>
    <source>
        <strain evidence="1">UMB1231</strain>
    </source>
</reference>
<organism evidence="1 2">
    <name type="scientific">Facklamia hominis</name>
    <dbReference type="NCBI Taxonomy" id="178214"/>
    <lineage>
        <taxon>Bacteria</taxon>
        <taxon>Bacillati</taxon>
        <taxon>Bacillota</taxon>
        <taxon>Bacilli</taxon>
        <taxon>Lactobacillales</taxon>
        <taxon>Aerococcaceae</taxon>
        <taxon>Facklamia</taxon>
    </lineage>
</organism>
<protein>
    <submittedName>
        <fullName evidence="1">Uncharacterized protein</fullName>
    </submittedName>
</protein>
<evidence type="ECO:0000313" key="2">
    <source>
        <dbReference type="Proteomes" id="UP001229251"/>
    </source>
</evidence>
<dbReference type="RefSeq" id="WP_285066772.1">
    <property type="nucleotide sequence ID" value="NZ_JASOOE010000256.1"/>
</dbReference>
<feature type="non-terminal residue" evidence="1">
    <location>
        <position position="80"/>
    </location>
</feature>
<gene>
    <name evidence="1" type="ORF">QP433_10300</name>
</gene>
<dbReference type="Proteomes" id="UP001229251">
    <property type="component" value="Unassembled WGS sequence"/>
</dbReference>
<comment type="caution">
    <text evidence="1">The sequence shown here is derived from an EMBL/GenBank/DDBJ whole genome shotgun (WGS) entry which is preliminary data.</text>
</comment>
<proteinExistence type="predicted"/>
<evidence type="ECO:0000313" key="1">
    <source>
        <dbReference type="EMBL" id="MDK7188327.1"/>
    </source>
</evidence>
<dbReference type="AlphaFoldDB" id="A0AAJ1Q7J6"/>
<accession>A0AAJ1Q7J6</accession>
<name>A0AAJ1Q7J6_9LACT</name>
<dbReference type="EMBL" id="JASOOE010000256">
    <property type="protein sequence ID" value="MDK7188327.1"/>
    <property type="molecule type" value="Genomic_DNA"/>
</dbReference>
<sequence>SKAEAAYRKYGTATTSIMSKVSEACQSGIEINDDYANAVIQSVNDTTNAVVEGLEQQRQARIEAAQNKAENLGWSNSQLN</sequence>